<dbReference type="Gene3D" id="4.10.1110.10">
    <property type="entry name" value="AN1-like Zinc finger"/>
    <property type="match status" value="1"/>
</dbReference>
<dbReference type="Pfam" id="PF01428">
    <property type="entry name" value="zf-AN1"/>
    <property type="match status" value="1"/>
</dbReference>
<dbReference type="SMART" id="SM00154">
    <property type="entry name" value="ZnF_AN1"/>
    <property type="match status" value="1"/>
</dbReference>
<dbReference type="InterPro" id="IPR053061">
    <property type="entry name" value="AN1-type_zinc_finger"/>
</dbReference>
<keyword evidence="3" id="KW-0862">Zinc</keyword>
<dbReference type="InterPro" id="IPR000058">
    <property type="entry name" value="Znf_AN1"/>
</dbReference>
<reference evidence="7 8" key="1">
    <citation type="journal article" date="2017" name="Gigascience">
        <title>Draft genome of the honey bee ectoparasitic mite, Tropilaelaps mercedesae, is shaped by the parasitic life history.</title>
        <authorList>
            <person name="Dong X."/>
            <person name="Armstrong S.D."/>
            <person name="Xia D."/>
            <person name="Makepeace B.L."/>
            <person name="Darby A.C."/>
            <person name="Kadowaki T."/>
        </authorList>
    </citation>
    <scope>NUCLEOTIDE SEQUENCE [LARGE SCALE GENOMIC DNA]</scope>
    <source>
        <strain evidence="7">Wuxi-XJTLU</strain>
    </source>
</reference>
<dbReference type="InterPro" id="IPR035896">
    <property type="entry name" value="AN1-like_Znf"/>
</dbReference>
<keyword evidence="8" id="KW-1185">Reference proteome</keyword>
<evidence type="ECO:0000259" key="6">
    <source>
        <dbReference type="PROSITE" id="PS51039"/>
    </source>
</evidence>
<evidence type="ECO:0000256" key="5">
    <source>
        <dbReference type="SAM" id="MobiDB-lite"/>
    </source>
</evidence>
<keyword evidence="2 4" id="KW-0863">Zinc-finger</keyword>
<dbReference type="PANTHER" id="PTHR46728">
    <property type="entry name" value="AN1-TYPE ZINC FINGER PROTEIN 4"/>
    <property type="match status" value="1"/>
</dbReference>
<evidence type="ECO:0000256" key="1">
    <source>
        <dbReference type="ARBA" id="ARBA00022723"/>
    </source>
</evidence>
<dbReference type="OrthoDB" id="756206at2759"/>
<evidence type="ECO:0000256" key="2">
    <source>
        <dbReference type="ARBA" id="ARBA00022771"/>
    </source>
</evidence>
<dbReference type="GO" id="GO:0008270">
    <property type="term" value="F:zinc ion binding"/>
    <property type="evidence" value="ECO:0007669"/>
    <property type="project" value="UniProtKB-KW"/>
</dbReference>
<organism evidence="7 8">
    <name type="scientific">Tropilaelaps mercedesae</name>
    <dbReference type="NCBI Taxonomy" id="418985"/>
    <lineage>
        <taxon>Eukaryota</taxon>
        <taxon>Metazoa</taxon>
        <taxon>Ecdysozoa</taxon>
        <taxon>Arthropoda</taxon>
        <taxon>Chelicerata</taxon>
        <taxon>Arachnida</taxon>
        <taxon>Acari</taxon>
        <taxon>Parasitiformes</taxon>
        <taxon>Mesostigmata</taxon>
        <taxon>Gamasina</taxon>
        <taxon>Dermanyssoidea</taxon>
        <taxon>Laelapidae</taxon>
        <taxon>Tropilaelaps</taxon>
    </lineage>
</organism>
<feature type="domain" description="AN1-type" evidence="6">
    <location>
        <begin position="63"/>
        <end position="112"/>
    </location>
</feature>
<keyword evidence="1" id="KW-0479">Metal-binding</keyword>
<sequence length="131" mass="14476">MKTPLKRKHSSGSGDEDLSPGKNNGMTSPPANKTCGFVDDGTVTASESRISNRQAKKLKRSKTDNGPHQKCAHCKKKTGLASTYDCRCGEKFCSEHRYAEIHNCCFDYKSQGRVELLKNNPTVRAEKVAKI</sequence>
<feature type="compositionally biased region" description="Polar residues" evidence="5">
    <location>
        <begin position="21"/>
        <end position="31"/>
    </location>
</feature>
<evidence type="ECO:0000256" key="3">
    <source>
        <dbReference type="ARBA" id="ARBA00022833"/>
    </source>
</evidence>
<proteinExistence type="predicted"/>
<dbReference type="EMBL" id="MNPL01003771">
    <property type="protein sequence ID" value="OQR77261.1"/>
    <property type="molecule type" value="Genomic_DNA"/>
</dbReference>
<dbReference type="SUPFAM" id="SSF118310">
    <property type="entry name" value="AN1-like Zinc finger"/>
    <property type="match status" value="1"/>
</dbReference>
<evidence type="ECO:0000256" key="4">
    <source>
        <dbReference type="PROSITE-ProRule" id="PRU00449"/>
    </source>
</evidence>
<accession>A0A1V9XUZ7</accession>
<feature type="compositionally biased region" description="Basic residues" evidence="5">
    <location>
        <begin position="1"/>
        <end position="10"/>
    </location>
</feature>
<comment type="caution">
    <text evidence="7">The sequence shown here is derived from an EMBL/GenBank/DDBJ whole genome shotgun (WGS) entry which is preliminary data.</text>
</comment>
<name>A0A1V9XUZ7_9ACAR</name>
<protein>
    <recommendedName>
        <fullName evidence="6">AN1-type domain-containing protein</fullName>
    </recommendedName>
</protein>
<dbReference type="PROSITE" id="PS51039">
    <property type="entry name" value="ZF_AN1"/>
    <property type="match status" value="1"/>
</dbReference>
<evidence type="ECO:0000313" key="8">
    <source>
        <dbReference type="Proteomes" id="UP000192247"/>
    </source>
</evidence>
<feature type="region of interest" description="Disordered" evidence="5">
    <location>
        <begin position="1"/>
        <end position="68"/>
    </location>
</feature>
<dbReference type="PANTHER" id="PTHR46728:SF1">
    <property type="entry name" value="AN1-TYPE ZINC FINGER PROTEIN 4"/>
    <property type="match status" value="1"/>
</dbReference>
<dbReference type="Proteomes" id="UP000192247">
    <property type="component" value="Unassembled WGS sequence"/>
</dbReference>
<feature type="compositionally biased region" description="Polar residues" evidence="5">
    <location>
        <begin position="43"/>
        <end position="53"/>
    </location>
</feature>
<gene>
    <name evidence="7" type="ORF">BIW11_07222</name>
</gene>
<evidence type="ECO:0000313" key="7">
    <source>
        <dbReference type="EMBL" id="OQR77261.1"/>
    </source>
</evidence>
<dbReference type="AlphaFoldDB" id="A0A1V9XUZ7"/>
<dbReference type="InParanoid" id="A0A1V9XUZ7"/>
<dbReference type="STRING" id="418985.A0A1V9XUZ7"/>